<dbReference type="Proteomes" id="UP000035680">
    <property type="component" value="Unassembled WGS sequence"/>
</dbReference>
<organism evidence="1 2">
    <name type="scientific">Strongyloides venezuelensis</name>
    <name type="common">Threadworm</name>
    <dbReference type="NCBI Taxonomy" id="75913"/>
    <lineage>
        <taxon>Eukaryota</taxon>
        <taxon>Metazoa</taxon>
        <taxon>Ecdysozoa</taxon>
        <taxon>Nematoda</taxon>
        <taxon>Chromadorea</taxon>
        <taxon>Rhabditida</taxon>
        <taxon>Tylenchina</taxon>
        <taxon>Panagrolaimomorpha</taxon>
        <taxon>Strongyloidoidea</taxon>
        <taxon>Strongyloididae</taxon>
        <taxon>Strongyloides</taxon>
    </lineage>
</organism>
<reference evidence="1" key="1">
    <citation type="submission" date="2014-07" db="EMBL/GenBank/DDBJ databases">
        <authorList>
            <person name="Martin A.A"/>
            <person name="De Silva N."/>
        </authorList>
    </citation>
    <scope>NUCLEOTIDE SEQUENCE</scope>
</reference>
<proteinExistence type="predicted"/>
<name>A0A0K0G595_STRVS</name>
<keyword evidence="1" id="KW-1185">Reference proteome</keyword>
<sequence>MSANLMDDGQHGKTQHIMSTNHEASFFISYCNEASKFYTHLQHHSAPFFCFTPNILMYYYHTHESTSFSILSILKTHYDFLFSKKV</sequence>
<reference evidence="2" key="2">
    <citation type="submission" date="2015-08" db="UniProtKB">
        <authorList>
            <consortium name="WormBaseParasite"/>
        </authorList>
    </citation>
    <scope>IDENTIFICATION</scope>
</reference>
<accession>A0A0K0G595</accession>
<protein>
    <submittedName>
        <fullName evidence="2">Ovule protein</fullName>
    </submittedName>
</protein>
<evidence type="ECO:0000313" key="2">
    <source>
        <dbReference type="WBParaSite" id="SVE_1991100.1"/>
    </source>
</evidence>
<dbReference type="WBParaSite" id="SVE_1991100.1">
    <property type="protein sequence ID" value="SVE_1991100.1"/>
    <property type="gene ID" value="SVE_1991100"/>
</dbReference>
<evidence type="ECO:0000313" key="1">
    <source>
        <dbReference type="Proteomes" id="UP000035680"/>
    </source>
</evidence>
<dbReference type="AlphaFoldDB" id="A0A0K0G595"/>